<name>A0A1S8DCD0_9GAMM</name>
<protein>
    <submittedName>
        <fullName evidence="1">HopJ type III effector protein</fullName>
    </submittedName>
</protein>
<organism evidence="1 2">
    <name type="scientific">Halopseudomonas pachastrellae</name>
    <dbReference type="NCBI Taxonomy" id="254161"/>
    <lineage>
        <taxon>Bacteria</taxon>
        <taxon>Pseudomonadati</taxon>
        <taxon>Pseudomonadota</taxon>
        <taxon>Gammaproteobacteria</taxon>
        <taxon>Pseudomonadales</taxon>
        <taxon>Pseudomonadaceae</taxon>
        <taxon>Halopseudomonas</taxon>
    </lineage>
</organism>
<keyword evidence="2" id="KW-1185">Reference proteome</keyword>
<dbReference type="Gene3D" id="3.20.160.10">
    <property type="entry name" value="vpa0580 domain like"/>
    <property type="match status" value="1"/>
</dbReference>
<dbReference type="Proteomes" id="UP000242847">
    <property type="component" value="Unassembled WGS sequence"/>
</dbReference>
<dbReference type="OrthoDB" id="9790826at2"/>
<accession>A0A1S8DCD0</accession>
<reference evidence="1 2" key="1">
    <citation type="submission" date="2017-01" db="EMBL/GenBank/DDBJ databases">
        <title>Draft genome sequence of Pseudomonas pachastrellae type strain CCUG 46540T from a deep sea.</title>
        <authorList>
            <person name="Gomila M."/>
            <person name="Mulet M."/>
            <person name="Lalucat J."/>
            <person name="Garcia-Valdes E."/>
        </authorList>
    </citation>
    <scope>NUCLEOTIDE SEQUENCE [LARGE SCALE GENOMIC DNA]</scope>
    <source>
        <strain evidence="1 2">CCUG 46540</strain>
    </source>
</reference>
<sequence length="113" mass="12336">MTPEQFIARLGTPQHLFADTLEFIDAHYQHQPTAFDNGPVHNSAEQNQGSCKVLAMSLDLGLSDEQALQCFAEHYRSVLATPEGSDHGNIRALMQGGLAKVSFAGTPLTRRRG</sequence>
<dbReference type="EMBL" id="MUBC01000037">
    <property type="protein sequence ID" value="ONM43064.1"/>
    <property type="molecule type" value="Genomic_DNA"/>
</dbReference>
<dbReference type="AlphaFoldDB" id="A0A1S8DCD0"/>
<comment type="caution">
    <text evidence="1">The sequence shown here is derived from an EMBL/GenBank/DDBJ whole genome shotgun (WGS) entry which is preliminary data.</text>
</comment>
<dbReference type="InterPro" id="IPR038604">
    <property type="entry name" value="HopJ_sf"/>
</dbReference>
<evidence type="ECO:0000313" key="1">
    <source>
        <dbReference type="EMBL" id="ONM43064.1"/>
    </source>
</evidence>
<dbReference type="InterPro" id="IPR014984">
    <property type="entry name" value="HopJ"/>
</dbReference>
<dbReference type="STRING" id="254161.SAMN05216256_102133"/>
<proteinExistence type="predicted"/>
<gene>
    <name evidence="1" type="ORF">BXT89_14885</name>
</gene>
<dbReference type="RefSeq" id="WP_083728470.1">
    <property type="nucleotide sequence ID" value="NZ_FOUD01000002.1"/>
</dbReference>
<dbReference type="Pfam" id="PF08888">
    <property type="entry name" value="HopJ"/>
    <property type="match status" value="1"/>
</dbReference>
<evidence type="ECO:0000313" key="2">
    <source>
        <dbReference type="Proteomes" id="UP000242847"/>
    </source>
</evidence>